<feature type="compositionally biased region" description="Low complexity" evidence="1">
    <location>
        <begin position="275"/>
        <end position="289"/>
    </location>
</feature>
<accession>A0A9P5N4D5</accession>
<name>A0A9P5N4D5_9AGAM</name>
<dbReference type="Proteomes" id="UP000759537">
    <property type="component" value="Unassembled WGS sequence"/>
</dbReference>
<feature type="region of interest" description="Disordered" evidence="1">
    <location>
        <begin position="106"/>
        <end position="156"/>
    </location>
</feature>
<protein>
    <submittedName>
        <fullName evidence="2">Uncharacterized protein</fullName>
    </submittedName>
</protein>
<dbReference type="AlphaFoldDB" id="A0A9P5N4D5"/>
<proteinExistence type="predicted"/>
<evidence type="ECO:0000313" key="3">
    <source>
        <dbReference type="Proteomes" id="UP000759537"/>
    </source>
</evidence>
<reference evidence="2" key="2">
    <citation type="journal article" date="2020" name="Nat. Commun.">
        <title>Large-scale genome sequencing of mycorrhizal fungi provides insights into the early evolution of symbiotic traits.</title>
        <authorList>
            <person name="Miyauchi S."/>
            <person name="Kiss E."/>
            <person name="Kuo A."/>
            <person name="Drula E."/>
            <person name="Kohler A."/>
            <person name="Sanchez-Garcia M."/>
            <person name="Morin E."/>
            <person name="Andreopoulos B."/>
            <person name="Barry K.W."/>
            <person name="Bonito G."/>
            <person name="Buee M."/>
            <person name="Carver A."/>
            <person name="Chen C."/>
            <person name="Cichocki N."/>
            <person name="Clum A."/>
            <person name="Culley D."/>
            <person name="Crous P.W."/>
            <person name="Fauchery L."/>
            <person name="Girlanda M."/>
            <person name="Hayes R.D."/>
            <person name="Keri Z."/>
            <person name="LaButti K."/>
            <person name="Lipzen A."/>
            <person name="Lombard V."/>
            <person name="Magnuson J."/>
            <person name="Maillard F."/>
            <person name="Murat C."/>
            <person name="Nolan M."/>
            <person name="Ohm R.A."/>
            <person name="Pangilinan J."/>
            <person name="Pereira M.F."/>
            <person name="Perotto S."/>
            <person name="Peter M."/>
            <person name="Pfister S."/>
            <person name="Riley R."/>
            <person name="Sitrit Y."/>
            <person name="Stielow J.B."/>
            <person name="Szollosi G."/>
            <person name="Zifcakova L."/>
            <person name="Stursova M."/>
            <person name="Spatafora J.W."/>
            <person name="Tedersoo L."/>
            <person name="Vaario L.M."/>
            <person name="Yamada A."/>
            <person name="Yan M."/>
            <person name="Wang P."/>
            <person name="Xu J."/>
            <person name="Bruns T."/>
            <person name="Baldrian P."/>
            <person name="Vilgalys R."/>
            <person name="Dunand C."/>
            <person name="Henrissat B."/>
            <person name="Grigoriev I.V."/>
            <person name="Hibbett D."/>
            <person name="Nagy L.G."/>
            <person name="Martin F.M."/>
        </authorList>
    </citation>
    <scope>NUCLEOTIDE SEQUENCE</scope>
    <source>
        <strain evidence="2">Prilba</strain>
    </source>
</reference>
<dbReference type="OrthoDB" id="2507450at2759"/>
<organism evidence="2 3">
    <name type="scientific">Russula ochroleuca</name>
    <dbReference type="NCBI Taxonomy" id="152965"/>
    <lineage>
        <taxon>Eukaryota</taxon>
        <taxon>Fungi</taxon>
        <taxon>Dikarya</taxon>
        <taxon>Basidiomycota</taxon>
        <taxon>Agaricomycotina</taxon>
        <taxon>Agaricomycetes</taxon>
        <taxon>Russulales</taxon>
        <taxon>Russulaceae</taxon>
        <taxon>Russula</taxon>
    </lineage>
</organism>
<gene>
    <name evidence="2" type="ORF">DFH94DRAFT_808518</name>
</gene>
<sequence>NFGKCSTPEIKFAKGLDNRKETAYEAVDSTSYPHGSAQNIGNIAQFVCDSLTNTCGANDAAKAECAEAQTAANAATPPQTGAQADAFNLVFGLKTNFAAVQPLDDHGNPVNFTSQANANSSTPKNTATSPSTSSPPPKTGSSLATSTNSNAGAPDFGKCTTPEIKFAVGLDGRRETAFAPNDLQSYNHGSADNIGVITNFICLALTNTCGANDAAKAQCAQAQTAAGAATPPQTGAQADAFNLVFGLKTNFAAVQPISNTGQPVAVSNAKNALSSNPVNTNTSNNSDTTIASQSSKGNLQTFTGALGGVTAPTVSALGNGQFQVENNASFKNLQSALQRSCDVQHNKCADAANASGNKGDLTVAACGTQQTQCDSSVKATA</sequence>
<evidence type="ECO:0000256" key="1">
    <source>
        <dbReference type="SAM" id="MobiDB-lite"/>
    </source>
</evidence>
<feature type="region of interest" description="Disordered" evidence="1">
    <location>
        <begin position="275"/>
        <end position="294"/>
    </location>
</feature>
<dbReference type="EMBL" id="WHVB01000002">
    <property type="protein sequence ID" value="KAF8486043.1"/>
    <property type="molecule type" value="Genomic_DNA"/>
</dbReference>
<evidence type="ECO:0000313" key="2">
    <source>
        <dbReference type="EMBL" id="KAF8486043.1"/>
    </source>
</evidence>
<keyword evidence="3" id="KW-1185">Reference proteome</keyword>
<feature type="non-terminal residue" evidence="2">
    <location>
        <position position="381"/>
    </location>
</feature>
<comment type="caution">
    <text evidence="2">The sequence shown here is derived from an EMBL/GenBank/DDBJ whole genome shotgun (WGS) entry which is preliminary data.</text>
</comment>
<feature type="compositionally biased region" description="Low complexity" evidence="1">
    <location>
        <begin position="116"/>
        <end position="132"/>
    </location>
</feature>
<reference evidence="2" key="1">
    <citation type="submission" date="2019-10" db="EMBL/GenBank/DDBJ databases">
        <authorList>
            <consortium name="DOE Joint Genome Institute"/>
            <person name="Kuo A."/>
            <person name="Miyauchi S."/>
            <person name="Kiss E."/>
            <person name="Drula E."/>
            <person name="Kohler A."/>
            <person name="Sanchez-Garcia M."/>
            <person name="Andreopoulos B."/>
            <person name="Barry K.W."/>
            <person name="Bonito G."/>
            <person name="Buee M."/>
            <person name="Carver A."/>
            <person name="Chen C."/>
            <person name="Cichocki N."/>
            <person name="Clum A."/>
            <person name="Culley D."/>
            <person name="Crous P.W."/>
            <person name="Fauchery L."/>
            <person name="Girlanda M."/>
            <person name="Hayes R."/>
            <person name="Keri Z."/>
            <person name="LaButti K."/>
            <person name="Lipzen A."/>
            <person name="Lombard V."/>
            <person name="Magnuson J."/>
            <person name="Maillard F."/>
            <person name="Morin E."/>
            <person name="Murat C."/>
            <person name="Nolan M."/>
            <person name="Ohm R."/>
            <person name="Pangilinan J."/>
            <person name="Pereira M."/>
            <person name="Perotto S."/>
            <person name="Peter M."/>
            <person name="Riley R."/>
            <person name="Sitrit Y."/>
            <person name="Stielow B."/>
            <person name="Szollosi G."/>
            <person name="Zifcakova L."/>
            <person name="Stursova M."/>
            <person name="Spatafora J.W."/>
            <person name="Tedersoo L."/>
            <person name="Vaario L.-M."/>
            <person name="Yamada A."/>
            <person name="Yan M."/>
            <person name="Wang P."/>
            <person name="Xu J."/>
            <person name="Bruns T."/>
            <person name="Baldrian P."/>
            <person name="Vilgalys R."/>
            <person name="Henrissat B."/>
            <person name="Grigoriev I.V."/>
            <person name="Hibbett D."/>
            <person name="Nagy L.G."/>
            <person name="Martin F.M."/>
        </authorList>
    </citation>
    <scope>NUCLEOTIDE SEQUENCE</scope>
    <source>
        <strain evidence="2">Prilba</strain>
    </source>
</reference>